<evidence type="ECO:0000256" key="2">
    <source>
        <dbReference type="ARBA" id="ARBA00022695"/>
    </source>
</evidence>
<dbReference type="EC" id="2.7.7.-" evidence="4"/>
<name>A0A840HXK9_9PROT</name>
<dbReference type="GO" id="GO:0016779">
    <property type="term" value="F:nucleotidyltransferase activity"/>
    <property type="evidence" value="ECO:0007669"/>
    <property type="project" value="UniProtKB-KW"/>
</dbReference>
<dbReference type="InterPro" id="IPR029044">
    <property type="entry name" value="Nucleotide-diphossugar_trans"/>
</dbReference>
<dbReference type="Proteomes" id="UP000563524">
    <property type="component" value="Unassembled WGS sequence"/>
</dbReference>
<protein>
    <submittedName>
        <fullName evidence="4">MurNAc alpha-1-phosphate uridylyltransferase</fullName>
        <ecNumber evidence="4">2.7.7.-</ecNumber>
    </submittedName>
</protein>
<dbReference type="CDD" id="cd06422">
    <property type="entry name" value="NTP_transferase_like_1"/>
    <property type="match status" value="1"/>
</dbReference>
<comment type="caution">
    <text evidence="4">The sequence shown here is derived from an EMBL/GenBank/DDBJ whole genome shotgun (WGS) entry which is preliminary data.</text>
</comment>
<gene>
    <name evidence="4" type="ORF">GGQ59_000066</name>
</gene>
<keyword evidence="5" id="KW-1185">Reference proteome</keyword>
<evidence type="ECO:0000259" key="3">
    <source>
        <dbReference type="Pfam" id="PF00483"/>
    </source>
</evidence>
<organism evidence="4 5">
    <name type="scientific">Parvularcula dongshanensis</name>
    <dbReference type="NCBI Taxonomy" id="1173995"/>
    <lineage>
        <taxon>Bacteria</taxon>
        <taxon>Pseudomonadati</taxon>
        <taxon>Pseudomonadota</taxon>
        <taxon>Alphaproteobacteria</taxon>
        <taxon>Parvularculales</taxon>
        <taxon>Parvularculaceae</taxon>
        <taxon>Parvularcula</taxon>
    </lineage>
</organism>
<dbReference type="RefSeq" id="WP_221400807.1">
    <property type="nucleotide sequence ID" value="NZ_JACHOB010000001.1"/>
</dbReference>
<dbReference type="PANTHER" id="PTHR43584">
    <property type="entry name" value="NUCLEOTIDYL TRANSFERASE"/>
    <property type="match status" value="1"/>
</dbReference>
<dbReference type="AlphaFoldDB" id="A0A840HXK9"/>
<keyword evidence="1 4" id="KW-0808">Transferase</keyword>
<evidence type="ECO:0000313" key="4">
    <source>
        <dbReference type="EMBL" id="MBB4657566.1"/>
    </source>
</evidence>
<dbReference type="SUPFAM" id="SSF53448">
    <property type="entry name" value="Nucleotide-diphospho-sugar transferases"/>
    <property type="match status" value="1"/>
</dbReference>
<accession>A0A840HXK9</accession>
<dbReference type="InterPro" id="IPR005835">
    <property type="entry name" value="NTP_transferase_dom"/>
</dbReference>
<feature type="domain" description="Nucleotidyl transferase" evidence="3">
    <location>
        <begin position="7"/>
        <end position="145"/>
    </location>
</feature>
<reference evidence="4 5" key="1">
    <citation type="submission" date="2020-08" db="EMBL/GenBank/DDBJ databases">
        <title>Genomic Encyclopedia of Type Strains, Phase IV (KMG-IV): sequencing the most valuable type-strain genomes for metagenomic binning, comparative biology and taxonomic classification.</title>
        <authorList>
            <person name="Goeker M."/>
        </authorList>
    </citation>
    <scope>NUCLEOTIDE SEQUENCE [LARGE SCALE GENOMIC DNA]</scope>
    <source>
        <strain evidence="4 5">DSM 102850</strain>
    </source>
</reference>
<dbReference type="InterPro" id="IPR050065">
    <property type="entry name" value="GlmU-like"/>
</dbReference>
<evidence type="ECO:0000313" key="5">
    <source>
        <dbReference type="Proteomes" id="UP000563524"/>
    </source>
</evidence>
<dbReference type="PANTHER" id="PTHR43584:SF8">
    <property type="entry name" value="N-ACETYLMURAMATE ALPHA-1-PHOSPHATE URIDYLYLTRANSFERASE"/>
    <property type="match status" value="1"/>
</dbReference>
<proteinExistence type="predicted"/>
<sequence>MAEVGTAMVLAAGLGTRIRALAPDRPKPLVEVAGRALIDYALDEVARGGASRAVVNVHYLADQVEAHLQGRDEPRIVLSDERAQLMETGGGLIQASGLLGDGPVFCTNTDAILEGEGAARLAAAWDDAAMDALLLLVPTANTSGYAGKGDFALGTDGRLSWEGGDKLVFTGLQIIHPRLWAGRTPAPQSTHVFWDEAMANGRLFGLVHDGFWMHVGDPAGHAAAEARLTGN</sequence>
<dbReference type="EMBL" id="JACHOB010000001">
    <property type="protein sequence ID" value="MBB4657566.1"/>
    <property type="molecule type" value="Genomic_DNA"/>
</dbReference>
<dbReference type="Gene3D" id="3.90.550.10">
    <property type="entry name" value="Spore Coat Polysaccharide Biosynthesis Protein SpsA, Chain A"/>
    <property type="match status" value="1"/>
</dbReference>
<keyword evidence="2 4" id="KW-0548">Nucleotidyltransferase</keyword>
<evidence type="ECO:0000256" key="1">
    <source>
        <dbReference type="ARBA" id="ARBA00022679"/>
    </source>
</evidence>
<dbReference type="Pfam" id="PF00483">
    <property type="entry name" value="NTP_transferase"/>
    <property type="match status" value="1"/>
</dbReference>